<gene>
    <name evidence="7" type="ORF">GCM10010394_40180</name>
</gene>
<dbReference type="Proteomes" id="UP001500668">
    <property type="component" value="Unassembled WGS sequence"/>
</dbReference>
<organism evidence="7 8">
    <name type="scientific">Streptomyces crystallinus</name>
    <dbReference type="NCBI Taxonomy" id="68191"/>
    <lineage>
        <taxon>Bacteria</taxon>
        <taxon>Bacillati</taxon>
        <taxon>Actinomycetota</taxon>
        <taxon>Actinomycetes</taxon>
        <taxon>Kitasatosporales</taxon>
        <taxon>Streptomycetaceae</taxon>
        <taxon>Streptomyces</taxon>
    </lineage>
</organism>
<keyword evidence="2" id="KW-1003">Cell membrane</keyword>
<evidence type="ECO:0000256" key="2">
    <source>
        <dbReference type="ARBA" id="ARBA00022475"/>
    </source>
</evidence>
<evidence type="ECO:0000313" key="8">
    <source>
        <dbReference type="Proteomes" id="UP001500668"/>
    </source>
</evidence>
<dbReference type="CDD" id="cd07984">
    <property type="entry name" value="LPLAT_LABLAT-like"/>
    <property type="match status" value="1"/>
</dbReference>
<keyword evidence="5" id="KW-0472">Membrane</keyword>
<evidence type="ECO:0000256" key="3">
    <source>
        <dbReference type="ARBA" id="ARBA00022519"/>
    </source>
</evidence>
<keyword evidence="3" id="KW-0997">Cell inner membrane</keyword>
<evidence type="ECO:0000256" key="5">
    <source>
        <dbReference type="ARBA" id="ARBA00023136"/>
    </source>
</evidence>
<keyword evidence="8" id="KW-1185">Reference proteome</keyword>
<evidence type="ECO:0000313" key="7">
    <source>
        <dbReference type="EMBL" id="GAA0606294.1"/>
    </source>
</evidence>
<dbReference type="GO" id="GO:0016746">
    <property type="term" value="F:acyltransferase activity"/>
    <property type="evidence" value="ECO:0007669"/>
    <property type="project" value="UniProtKB-KW"/>
</dbReference>
<evidence type="ECO:0000256" key="4">
    <source>
        <dbReference type="ARBA" id="ARBA00022679"/>
    </source>
</evidence>
<comment type="subcellular location">
    <subcellularLocation>
        <location evidence="1">Cell inner membrane</location>
    </subcellularLocation>
</comment>
<evidence type="ECO:0000256" key="6">
    <source>
        <dbReference type="ARBA" id="ARBA00023315"/>
    </source>
</evidence>
<dbReference type="EMBL" id="BAAACA010000023">
    <property type="protein sequence ID" value="GAA0606294.1"/>
    <property type="molecule type" value="Genomic_DNA"/>
</dbReference>
<accession>A0ABP3RAN8</accession>
<proteinExistence type="predicted"/>
<dbReference type="Pfam" id="PF03279">
    <property type="entry name" value="Lip_A_acyltrans"/>
    <property type="match status" value="1"/>
</dbReference>
<keyword evidence="6 7" id="KW-0012">Acyltransferase</keyword>
<comment type="caution">
    <text evidence="7">The sequence shown here is derived from an EMBL/GenBank/DDBJ whole genome shotgun (WGS) entry which is preliminary data.</text>
</comment>
<dbReference type="NCBIfam" id="NF005919">
    <property type="entry name" value="PRK07920.1"/>
    <property type="match status" value="1"/>
</dbReference>
<dbReference type="PANTHER" id="PTHR30606">
    <property type="entry name" value="LIPID A BIOSYNTHESIS LAUROYL ACYLTRANSFERASE"/>
    <property type="match status" value="1"/>
</dbReference>
<protein>
    <submittedName>
        <fullName evidence="7">Phosphatidylinositol mannoside acyltransferase</fullName>
    </submittedName>
</protein>
<keyword evidence="4" id="KW-0808">Transferase</keyword>
<dbReference type="RefSeq" id="WP_344075104.1">
    <property type="nucleotide sequence ID" value="NZ_BAAACA010000023.1"/>
</dbReference>
<dbReference type="PANTHER" id="PTHR30606:SF10">
    <property type="entry name" value="PHOSPHATIDYLINOSITOL MANNOSIDE ACYLTRANSFERASE"/>
    <property type="match status" value="1"/>
</dbReference>
<evidence type="ECO:0000256" key="1">
    <source>
        <dbReference type="ARBA" id="ARBA00004533"/>
    </source>
</evidence>
<dbReference type="InterPro" id="IPR004960">
    <property type="entry name" value="LipA_acyltrans"/>
</dbReference>
<name>A0ABP3RAN8_9ACTN</name>
<reference evidence="8" key="1">
    <citation type="journal article" date="2019" name="Int. J. Syst. Evol. Microbiol.">
        <title>The Global Catalogue of Microorganisms (GCM) 10K type strain sequencing project: providing services to taxonomists for standard genome sequencing and annotation.</title>
        <authorList>
            <consortium name="The Broad Institute Genomics Platform"/>
            <consortium name="The Broad Institute Genome Sequencing Center for Infectious Disease"/>
            <person name="Wu L."/>
            <person name="Ma J."/>
        </authorList>
    </citation>
    <scope>NUCLEOTIDE SEQUENCE [LARGE SCALE GENOMIC DNA]</scope>
    <source>
        <strain evidence="8">JCM 5067</strain>
    </source>
</reference>
<sequence length="298" mass="33103">MRERLTDTLYGLGWATVKKLPEPVATALGRRIADTVWKRRGRSVLRLESNLARVVPDASPQRLAELSKAGMRSYMRYWMESFRLPAWSKDRMRSGFEPQDVHYLVDGLAAGRGVVLALPHMGNYDLAGAWVTTKLETPFTTVAERLKPETLYDRFVAYRESLGMEVLPHTGGSAFGTLARRLRAGGLVCLVADRDLSASGVEVKFFGEAARMPAGPAMLAQQTGALLLPVTLWYDGSPVMRGRVHPPVEVPETGTRAEKTSVMTQALADAFATGIAEHPEDWHMLQRLWLADLEERRA</sequence>